<keyword evidence="2" id="KW-0812">Transmembrane</keyword>
<feature type="region of interest" description="Disordered" evidence="1">
    <location>
        <begin position="1042"/>
        <end position="1078"/>
    </location>
</feature>
<dbReference type="RefSeq" id="WP_238396861.1">
    <property type="nucleotide sequence ID" value="NZ_CP048052.1"/>
</dbReference>
<evidence type="ECO:0000313" key="3">
    <source>
        <dbReference type="EMBL" id="ALB23843.1"/>
    </source>
</evidence>
<feature type="compositionally biased region" description="Low complexity" evidence="1">
    <location>
        <begin position="331"/>
        <end position="349"/>
    </location>
</feature>
<protein>
    <submittedName>
        <fullName evidence="3">Type IV secretion system protein DotA</fullName>
    </submittedName>
</protein>
<organism evidence="3 4">
    <name type="scientific">Piscirickettsia salmonis</name>
    <dbReference type="NCBI Taxonomy" id="1238"/>
    <lineage>
        <taxon>Bacteria</taxon>
        <taxon>Pseudomonadati</taxon>
        <taxon>Pseudomonadota</taxon>
        <taxon>Gammaproteobacteria</taxon>
        <taxon>Thiotrichales</taxon>
        <taxon>Piscirickettsiaceae</taxon>
        <taxon>Piscirickettsia</taxon>
    </lineage>
</organism>
<feature type="compositionally biased region" description="Polar residues" evidence="1">
    <location>
        <begin position="1064"/>
        <end position="1078"/>
    </location>
</feature>
<evidence type="ECO:0000256" key="2">
    <source>
        <dbReference type="SAM" id="Phobius"/>
    </source>
</evidence>
<name>A0AAC8VJT1_PISSA</name>
<feature type="transmembrane region" description="Helical" evidence="2">
    <location>
        <begin position="861"/>
        <end position="885"/>
    </location>
</feature>
<reference evidence="3 4" key="1">
    <citation type="journal article" date="2014" name="Genome Announc.">
        <title>Comparative Genome Analysis of Two Isolates of the Fish Pathogen Piscirickettsia salmonis from Different Hosts Reveals Major Differences in Virulence-Associated Secretion Systems.</title>
        <authorList>
            <person name="Bohle H."/>
            <person name="Henriquez P."/>
            <person name="Grothusen H."/>
            <person name="Navas E."/>
            <person name="Sandoval A."/>
            <person name="Bustamante F."/>
            <person name="Bustos P."/>
            <person name="Mancilla M."/>
        </authorList>
    </citation>
    <scope>NUCLEOTIDE SEQUENCE [LARGE SCALE GENOMIC DNA]</scope>
    <source>
        <strain evidence="4">B1-32597</strain>
    </source>
</reference>
<feature type="region of interest" description="Disordered" evidence="1">
    <location>
        <begin position="328"/>
        <end position="357"/>
    </location>
</feature>
<feature type="transmembrane region" description="Helical" evidence="2">
    <location>
        <begin position="984"/>
        <end position="1006"/>
    </location>
</feature>
<keyword evidence="2" id="KW-1133">Transmembrane helix</keyword>
<feature type="transmembrane region" description="Helical" evidence="2">
    <location>
        <begin position="891"/>
        <end position="920"/>
    </location>
</feature>
<dbReference type="EMBL" id="CP012508">
    <property type="protein sequence ID" value="ALB23843.1"/>
    <property type="molecule type" value="Genomic_DNA"/>
</dbReference>
<evidence type="ECO:0000313" key="4">
    <source>
        <dbReference type="Proteomes" id="UP000029558"/>
    </source>
</evidence>
<proteinExistence type="predicted"/>
<evidence type="ECO:0000256" key="1">
    <source>
        <dbReference type="SAM" id="MobiDB-lite"/>
    </source>
</evidence>
<dbReference type="InterPro" id="IPR027628">
    <property type="entry name" value="DotA_TraY"/>
</dbReference>
<feature type="transmembrane region" description="Helical" evidence="2">
    <location>
        <begin position="48"/>
        <end position="71"/>
    </location>
</feature>
<sequence>MSAIHIPGPADDQSVYILWQIFGNIIYFISGNTGIANGPTMVSEVISYFNAGLLSCLLLIYALIVVLGVIYTAHDGEILGRKWHTLWVVLRATFAPIAMIPVKFGFCLAQIILLYCVLVGVYLADVVWVHTTQNVDSGALPSVPVSLLNNVKSNVAQGVLYQAINQVQDDYGLSASDLEEVGTSTTSGNGSYRECNTQDADSQAVTNQFYRISGTDTPVLCVDTSSALPMNLLPNLVGSSGSVCDSETLGYFQTAMNWFYQGPIKGINGDDYTNSTSAFTLNTGLMVSQCNNAVQTSLTTSGSLGTNTYAYGFNVSSSSTPQEMDYKVQLGNSSNDNSSTSNSDSGDNNPTAEVNNNVATNGSITYQFNNMSYQPKDAKDLTYSQQAQLATQQIVSALDNDKNKQANIILNSYIADLNNTLITQSANSQSPQDITSSDFYAKCMGYLNNGALTVDYLNCINLNESGQTYSMLQYHGADSEPFSATDYGSYINSWWIGGESYLTVDKILNMNLSDAANILATNLAYPGLSINTQLHYTVPMSVTVYPSVNGSVIPNFHPRHNNSYEVNSSNNQISDPSTADYLNAMKMSNPSAGTTLISDYIPSTLKMGASDWAVDVYTYVPTPSVVPQGCDMYYGTYSGTSDSDQKTCENDYAVIQLQTNLMAFPPEMQQPFVYLFSLFGNTGSGTTHTLSEKIGDVKLLNNTLLFLQKNGIYQTTATTAVPVYAVIDKIFGELGGNDASTDITSIMNELYSLGLPSTSSTTNTSTAIYSTIMQAQQVGADIIQTVIDTLNNIFVNYQNQFSDMKSTAYSMIHKWAKKTIAISATTSFYGAGSLGTAFAIMGQTAVQLWMAAQIGNLAMSLAWMPIAIIILASLFTTAIAFSVMMPLIPYFLFWAGTIVWILSILEGLVAAPAVCLAVLFPGGHEIMGHGLPAIKIALNVIFRPVLMVIGITCAIALTYVLITYSAQGFHLVAPLILSNFSSSSMVSGIISCFLIFVYSSFMMMAFSKCFSVIYLIPDKVLEWIGAQVGSQRAGADEVQQLQGKTEQMSAQTGQAMGQGTQQGISAKQNETQSQVNAESQEIQVADKEGQTAGAEANKAQQAAAMAI</sequence>
<dbReference type="Proteomes" id="UP000029558">
    <property type="component" value="Chromosome"/>
</dbReference>
<feature type="transmembrane region" description="Helical" evidence="2">
    <location>
        <begin position="828"/>
        <end position="849"/>
    </location>
</feature>
<feature type="transmembrane region" description="Helical" evidence="2">
    <location>
        <begin position="83"/>
        <end position="100"/>
    </location>
</feature>
<keyword evidence="2" id="KW-0472">Membrane</keyword>
<feature type="compositionally biased region" description="Low complexity" evidence="1">
    <location>
        <begin position="1047"/>
        <end position="1063"/>
    </location>
</feature>
<gene>
    <name evidence="3" type="primary">dotA</name>
    <name evidence="3" type="ORF">KU39_2667</name>
</gene>
<feature type="transmembrane region" description="Helical" evidence="2">
    <location>
        <begin position="112"/>
        <end position="131"/>
    </location>
</feature>
<feature type="transmembrane region" description="Helical" evidence="2">
    <location>
        <begin position="17"/>
        <end position="36"/>
    </location>
</feature>
<dbReference type="AlphaFoldDB" id="A0AAC8VJT1"/>
<dbReference type="NCBIfam" id="TIGR04346">
    <property type="entry name" value="DotA_TraY"/>
    <property type="match status" value="1"/>
</dbReference>
<accession>A0AAC8VJT1</accession>
<feature type="transmembrane region" description="Helical" evidence="2">
    <location>
        <begin position="941"/>
        <end position="964"/>
    </location>
</feature>